<dbReference type="FunFam" id="3.40.50.300:FF:000006">
    <property type="entry name" value="DNA-binding transcriptional regulator NtrC"/>
    <property type="match status" value="1"/>
</dbReference>
<keyword evidence="6" id="KW-1185">Reference proteome</keyword>
<dbReference type="AlphaFoldDB" id="A0AA45WVB9"/>
<dbReference type="InterPro" id="IPR025943">
    <property type="entry name" value="Sigma_54_int_dom_ATP-bd_2"/>
</dbReference>
<evidence type="ECO:0000313" key="6">
    <source>
        <dbReference type="Proteomes" id="UP001158066"/>
    </source>
</evidence>
<dbReference type="RefSeq" id="WP_283408762.1">
    <property type="nucleotide sequence ID" value="NZ_FXUF01000004.1"/>
</dbReference>
<dbReference type="Gene3D" id="3.30.450.20">
    <property type="entry name" value="PAS domain"/>
    <property type="match status" value="1"/>
</dbReference>
<evidence type="ECO:0000259" key="4">
    <source>
        <dbReference type="PROSITE" id="PS50112"/>
    </source>
</evidence>
<dbReference type="InterPro" id="IPR058031">
    <property type="entry name" value="AAA_lid_NorR"/>
</dbReference>
<dbReference type="SMART" id="SM00382">
    <property type="entry name" value="AAA"/>
    <property type="match status" value="1"/>
</dbReference>
<dbReference type="GO" id="GO:0003677">
    <property type="term" value="F:DNA binding"/>
    <property type="evidence" value="ECO:0007669"/>
    <property type="project" value="UniProtKB-KW"/>
</dbReference>
<comment type="caution">
    <text evidence="5">The sequence shown here is derived from an EMBL/GenBank/DDBJ whole genome shotgun (WGS) entry which is preliminary data.</text>
</comment>
<dbReference type="PROSITE" id="PS50045">
    <property type="entry name" value="SIGMA54_INTERACT_4"/>
    <property type="match status" value="1"/>
</dbReference>
<feature type="domain" description="PAS" evidence="4">
    <location>
        <begin position="208"/>
        <end position="251"/>
    </location>
</feature>
<feature type="domain" description="Sigma-54 factor interaction" evidence="3">
    <location>
        <begin position="331"/>
        <end position="563"/>
    </location>
</feature>
<dbReference type="SUPFAM" id="SSF55785">
    <property type="entry name" value="PYP-like sensor domain (PAS domain)"/>
    <property type="match status" value="1"/>
</dbReference>
<dbReference type="InterPro" id="IPR027417">
    <property type="entry name" value="P-loop_NTPase"/>
</dbReference>
<reference evidence="5" key="1">
    <citation type="submission" date="2017-05" db="EMBL/GenBank/DDBJ databases">
        <authorList>
            <person name="Varghese N."/>
            <person name="Submissions S."/>
        </authorList>
    </citation>
    <scope>NUCLEOTIDE SEQUENCE</scope>
    <source>
        <strain evidence="5">Su22</strain>
    </source>
</reference>
<gene>
    <name evidence="5" type="ORF">SAMN06296020_10486</name>
</gene>
<dbReference type="Gene3D" id="1.10.8.60">
    <property type="match status" value="1"/>
</dbReference>
<keyword evidence="1" id="KW-0547">Nucleotide-binding</keyword>
<dbReference type="GO" id="GO:0006355">
    <property type="term" value="P:regulation of DNA-templated transcription"/>
    <property type="evidence" value="ECO:0007669"/>
    <property type="project" value="InterPro"/>
</dbReference>
<accession>A0AA45WVB9</accession>
<dbReference type="PANTHER" id="PTHR32071">
    <property type="entry name" value="TRANSCRIPTIONAL REGULATORY PROTEIN"/>
    <property type="match status" value="1"/>
</dbReference>
<dbReference type="InterPro" id="IPR002078">
    <property type="entry name" value="Sigma_54_int"/>
</dbReference>
<protein>
    <submittedName>
        <fullName evidence="5">Transcriptional regulator containing PAS, AAA-type ATPase, and DNA-binding Fis domains</fullName>
    </submittedName>
</protein>
<dbReference type="SUPFAM" id="SSF52540">
    <property type="entry name" value="P-loop containing nucleoside triphosphate hydrolases"/>
    <property type="match status" value="1"/>
</dbReference>
<dbReference type="InterPro" id="IPR003593">
    <property type="entry name" value="AAA+_ATPase"/>
</dbReference>
<dbReference type="Proteomes" id="UP001158066">
    <property type="component" value="Unassembled WGS sequence"/>
</dbReference>
<dbReference type="PROSITE" id="PS00676">
    <property type="entry name" value="SIGMA54_INTERACT_2"/>
    <property type="match status" value="1"/>
</dbReference>
<evidence type="ECO:0000256" key="1">
    <source>
        <dbReference type="ARBA" id="ARBA00022741"/>
    </source>
</evidence>
<dbReference type="Pfam" id="PF00158">
    <property type="entry name" value="Sigma54_activat"/>
    <property type="match status" value="1"/>
</dbReference>
<evidence type="ECO:0000313" key="5">
    <source>
        <dbReference type="EMBL" id="SMP51341.1"/>
    </source>
</evidence>
<dbReference type="GO" id="GO:0005524">
    <property type="term" value="F:ATP binding"/>
    <property type="evidence" value="ECO:0007669"/>
    <property type="project" value="UniProtKB-KW"/>
</dbReference>
<evidence type="ECO:0000259" key="3">
    <source>
        <dbReference type="PROSITE" id="PS50045"/>
    </source>
</evidence>
<name>A0AA45WVB9_9CLOT</name>
<dbReference type="Gene3D" id="1.10.10.10">
    <property type="entry name" value="Winged helix-like DNA-binding domain superfamily/Winged helix DNA-binding domain"/>
    <property type="match status" value="1"/>
</dbReference>
<dbReference type="Gene3D" id="3.40.50.300">
    <property type="entry name" value="P-loop containing nucleotide triphosphate hydrolases"/>
    <property type="match status" value="1"/>
</dbReference>
<proteinExistence type="predicted"/>
<keyword evidence="5" id="KW-0238">DNA-binding</keyword>
<dbReference type="CDD" id="cd00009">
    <property type="entry name" value="AAA"/>
    <property type="match status" value="1"/>
</dbReference>
<dbReference type="Pfam" id="PF25601">
    <property type="entry name" value="AAA_lid_14"/>
    <property type="match status" value="1"/>
</dbReference>
<dbReference type="InterPro" id="IPR036388">
    <property type="entry name" value="WH-like_DNA-bd_sf"/>
</dbReference>
<evidence type="ECO:0000256" key="2">
    <source>
        <dbReference type="ARBA" id="ARBA00022840"/>
    </source>
</evidence>
<dbReference type="EMBL" id="FXUF01000004">
    <property type="protein sequence ID" value="SMP51341.1"/>
    <property type="molecule type" value="Genomic_DNA"/>
</dbReference>
<dbReference type="InterPro" id="IPR035965">
    <property type="entry name" value="PAS-like_dom_sf"/>
</dbReference>
<sequence>MQKITVITMGIPTGEAIRSQLTALLEGKVTVETRLASEVEQPILHADLLLFSSEALAKVILKNGEPSIPWMVARRVINHRNIGDVISLPRGSRVLLVNDFANTAREARDQLVEIGLDHIEYLLYSPGSPLPFKAEVVITPGEVDLVPYPPRRLINIGSRILDVQSIHGIVQQLGLEDVFTKSVVTGYLKDIVTITHLIEEKRRAALASEKQLEAVFNSVDTGLIHVDEGGRVVNLNQRGASLIGKKRKDLLYQPLDSWLPLENHFLTDGHSWIADLEGRECLFAVRKISFDDRLGYLITVGDGDQISKWDHTIRRSRQKSMQRKRHDFQDYLTLHPEMKLVLKRARQFARTDATILIQGENGTGKEILAQAIHQHSLRKREAFVPVNIAAVSPSLLESELFGYEEGSFTGALKGGKRGLFEIASGGTIFIDEIGEAPLSFQVKLLRVLEEKRIRRVGALEEIPVDVRVIAATNRNLMQMVDQGDFREDLFFRLNILPLKTIPLRHRREDIPYLLQHFCRISFGRHQHIDLADLFEAEALVFLQQHRWRGNVRELMNLVEYLSLIYEGERIGMEALCGYLPADKPVPELPLLNRDEYWMLQQIDSCGGTGVGRKMLTSLAEEQVYPLGEGKIRRLLMELTEKELLASAGSHQGCHLTRKGAALLQKWRNVGVGMDENDQ</sequence>
<dbReference type="PROSITE" id="PS50112">
    <property type="entry name" value="PAS"/>
    <property type="match status" value="1"/>
</dbReference>
<organism evidence="5 6">
    <name type="scientific">Anoxynatronum buryatiense</name>
    <dbReference type="NCBI Taxonomy" id="489973"/>
    <lineage>
        <taxon>Bacteria</taxon>
        <taxon>Bacillati</taxon>
        <taxon>Bacillota</taxon>
        <taxon>Clostridia</taxon>
        <taxon>Eubacteriales</taxon>
        <taxon>Clostridiaceae</taxon>
        <taxon>Anoxynatronum</taxon>
    </lineage>
</organism>
<keyword evidence="2" id="KW-0067">ATP-binding</keyword>
<dbReference type="InterPro" id="IPR000014">
    <property type="entry name" value="PAS"/>
</dbReference>